<name>A0A0K2T960_LEPSM</name>
<feature type="compositionally biased region" description="Acidic residues" evidence="1">
    <location>
        <begin position="93"/>
        <end position="110"/>
    </location>
</feature>
<proteinExistence type="predicted"/>
<evidence type="ECO:0000313" key="2">
    <source>
        <dbReference type="EMBL" id="CDW22543.1"/>
    </source>
</evidence>
<reference evidence="2" key="1">
    <citation type="submission" date="2014-05" db="EMBL/GenBank/DDBJ databases">
        <authorList>
            <person name="Chronopoulou M."/>
        </authorList>
    </citation>
    <scope>NUCLEOTIDE SEQUENCE</scope>
    <source>
        <tissue evidence="2">Whole organism</tissue>
    </source>
</reference>
<evidence type="ECO:0000256" key="1">
    <source>
        <dbReference type="SAM" id="MobiDB-lite"/>
    </source>
</evidence>
<organism evidence="2">
    <name type="scientific">Lepeophtheirus salmonis</name>
    <name type="common">Salmon louse</name>
    <name type="synonym">Caligus salmonis</name>
    <dbReference type="NCBI Taxonomy" id="72036"/>
    <lineage>
        <taxon>Eukaryota</taxon>
        <taxon>Metazoa</taxon>
        <taxon>Ecdysozoa</taxon>
        <taxon>Arthropoda</taxon>
        <taxon>Crustacea</taxon>
        <taxon>Multicrustacea</taxon>
        <taxon>Hexanauplia</taxon>
        <taxon>Copepoda</taxon>
        <taxon>Siphonostomatoida</taxon>
        <taxon>Caligidae</taxon>
        <taxon>Lepeophtheirus</taxon>
    </lineage>
</organism>
<accession>A0A0K2T960</accession>
<protein>
    <submittedName>
        <fullName evidence="2">Uncharacterized protein</fullName>
    </submittedName>
</protein>
<dbReference type="EMBL" id="HACA01005182">
    <property type="protein sequence ID" value="CDW22543.1"/>
    <property type="molecule type" value="Transcribed_RNA"/>
</dbReference>
<dbReference type="EMBL" id="HACA01005183">
    <property type="protein sequence ID" value="CDW22544.1"/>
    <property type="molecule type" value="Transcribed_RNA"/>
</dbReference>
<feature type="region of interest" description="Disordered" evidence="1">
    <location>
        <begin position="91"/>
        <end position="110"/>
    </location>
</feature>
<sequence length="537" mass="60750">MQAALLSMEATPEGIFLLPPNGKRLLVRSLSDGAKYGSSIRKRLAAQQTANGNELYSMSESCLKESDFDVSDSSSTSSSCSCGCGDVPSLNEVEVDSSDDEDEGFAKDDYDEEVVGPKSVVYVDSAERRSFSSSVDSGRSSDRDGSLNKSYNTNKISVFVPYCEDLRHRESSSNNKTNITISSSQIQIKCSSEKEIRSLVPPDPSTFSLQQSITHRRKDLCKLLGLSEDTASSKQRFKEVQKLAIKHLNAHSNSSNQSTPRKKKNLAKFLGVTENSDMDEPIPFEEFKLRVQEKRRRDSPSRSSFIRNLFKTSSINSLNRDGSIGSSGREPLDYTLLQQDGKNRKDLTKFLGLNDSDSEEIIFIQNKKRNGLRKSSSWSSLNSSSYCSLRRTRRLKTPEIMRKSILQKRNGVSPLPCRKSVLFKEYDFSVEESIAKGQPIIPPNGERKKKKDAYRRSVEVSQRMSLEELLRDVSICEKLGKRRVKRRAMNQTPFMSYDPKGRIRIVPKNPPQYLFQFIRKSPCIKDFTHIQRTIAKR</sequence>
<dbReference type="AlphaFoldDB" id="A0A0K2T960"/>